<name>A0A1I4N2H6_9FIRM</name>
<gene>
    <name evidence="1" type="ORF">SAMN04490355_104046</name>
</gene>
<sequence>MNVKNINCELCEKHTATMAIKNKHNGKVFRVCKCCADYVIGKQREAE</sequence>
<organism evidence="1 2">
    <name type="scientific">Pelosinus propionicus DSM 13327</name>
    <dbReference type="NCBI Taxonomy" id="1123291"/>
    <lineage>
        <taxon>Bacteria</taxon>
        <taxon>Bacillati</taxon>
        <taxon>Bacillota</taxon>
        <taxon>Negativicutes</taxon>
        <taxon>Selenomonadales</taxon>
        <taxon>Sporomusaceae</taxon>
        <taxon>Pelosinus</taxon>
    </lineage>
</organism>
<keyword evidence="2" id="KW-1185">Reference proteome</keyword>
<reference evidence="2" key="1">
    <citation type="submission" date="2016-10" db="EMBL/GenBank/DDBJ databases">
        <authorList>
            <person name="Varghese N."/>
            <person name="Submissions S."/>
        </authorList>
    </citation>
    <scope>NUCLEOTIDE SEQUENCE [LARGE SCALE GENOMIC DNA]</scope>
    <source>
        <strain evidence="2">DSM 13327</strain>
    </source>
</reference>
<proteinExistence type="predicted"/>
<evidence type="ECO:0000313" key="1">
    <source>
        <dbReference type="EMBL" id="SFM09526.1"/>
    </source>
</evidence>
<protein>
    <submittedName>
        <fullName evidence="1">Uncharacterized protein</fullName>
    </submittedName>
</protein>
<accession>A0A1I4N2H6</accession>
<evidence type="ECO:0000313" key="2">
    <source>
        <dbReference type="Proteomes" id="UP000199520"/>
    </source>
</evidence>
<dbReference type="AlphaFoldDB" id="A0A1I4N2H6"/>
<dbReference type="EMBL" id="FOTS01000040">
    <property type="protein sequence ID" value="SFM09526.1"/>
    <property type="molecule type" value="Genomic_DNA"/>
</dbReference>
<dbReference type="Proteomes" id="UP000199520">
    <property type="component" value="Unassembled WGS sequence"/>
</dbReference>